<comment type="similarity">
    <text evidence="1">Belongs to the 5'(3')-deoxyribonucleotidase family.</text>
</comment>
<protein>
    <submittedName>
        <fullName evidence="2">Uncharacterized protein</fullName>
    </submittedName>
</protein>
<dbReference type="InterPro" id="IPR023214">
    <property type="entry name" value="HAD_sf"/>
</dbReference>
<dbReference type="Proteomes" id="UP000055702">
    <property type="component" value="Unassembled WGS sequence"/>
</dbReference>
<dbReference type="PANTHER" id="PTHR16504">
    <property type="entry name" value="5'(3')-DEOXYRIBONUCLEOTIDASE"/>
    <property type="match status" value="1"/>
</dbReference>
<reference evidence="2 3" key="1">
    <citation type="submission" date="2016-01" db="EMBL/GenBank/DDBJ databases">
        <title>Draft genome of the antarctic isolate Shewanella frigidimarina Ag06-30.</title>
        <authorList>
            <person name="Parmeciano Di Noto G."/>
            <person name="Vazquez S."/>
            <person name="Mac Cormack W."/>
            <person name="Iriarte A."/>
            <person name="Quiroga C."/>
        </authorList>
    </citation>
    <scope>NUCLEOTIDE SEQUENCE [LARGE SCALE GENOMIC DNA]</scope>
    <source>
        <strain evidence="2 3">Ag06-30</strain>
    </source>
</reference>
<dbReference type="SUPFAM" id="SSF56784">
    <property type="entry name" value="HAD-like"/>
    <property type="match status" value="1"/>
</dbReference>
<proteinExistence type="inferred from homology"/>
<dbReference type="Gene3D" id="3.40.50.1000">
    <property type="entry name" value="HAD superfamily/HAD-like"/>
    <property type="match status" value="1"/>
</dbReference>
<dbReference type="GO" id="GO:0009223">
    <property type="term" value="P:pyrimidine deoxyribonucleotide catabolic process"/>
    <property type="evidence" value="ECO:0007669"/>
    <property type="project" value="TreeGrafter"/>
</dbReference>
<gene>
    <name evidence="2" type="ORF">AWJ07_16465</name>
</gene>
<dbReference type="PANTHER" id="PTHR16504:SF4">
    <property type="entry name" value="5'(3')-DEOXYRIBONUCLEOTIDASE"/>
    <property type="match status" value="1"/>
</dbReference>
<organism evidence="2">
    <name type="scientific">Shewanella frigidimarina</name>
    <dbReference type="NCBI Taxonomy" id="56812"/>
    <lineage>
        <taxon>Bacteria</taxon>
        <taxon>Pseudomonadati</taxon>
        <taxon>Pseudomonadota</taxon>
        <taxon>Gammaproteobacteria</taxon>
        <taxon>Alteromonadales</taxon>
        <taxon>Shewanellaceae</taxon>
        <taxon>Shewanella</taxon>
    </lineage>
</organism>
<dbReference type="GO" id="GO:0008253">
    <property type="term" value="F:5'-nucleotidase activity"/>
    <property type="evidence" value="ECO:0007669"/>
    <property type="project" value="InterPro"/>
</dbReference>
<accession>A0A106BZS7</accession>
<dbReference type="RefSeq" id="WP_059746027.1">
    <property type="nucleotide sequence ID" value="NZ_JBOZOX010000041.1"/>
</dbReference>
<name>A0A106BZS7_SHEFR</name>
<sequence length="150" mass="16984">MLIYIDMDDVLCDYTTAFHQAINLTPSIAFPQSQYGFYANLAPIIDAVESVNALIKSEKFDPYILTAPSNRNPLSYTEKRVWIEKYFGIAFTEKLIICANKSLLKGDILIDDQLSGRGQDKFDGQLIHFGSTAYPNWKSIMNTLTQKNMS</sequence>
<dbReference type="InterPro" id="IPR036412">
    <property type="entry name" value="HAD-like_sf"/>
</dbReference>
<dbReference type="Pfam" id="PF06941">
    <property type="entry name" value="NT5C"/>
    <property type="match status" value="1"/>
</dbReference>
<comment type="caution">
    <text evidence="2">The sequence shown here is derived from an EMBL/GenBank/DDBJ whole genome shotgun (WGS) entry which is preliminary data.</text>
</comment>
<evidence type="ECO:0000313" key="3">
    <source>
        <dbReference type="Proteomes" id="UP000055702"/>
    </source>
</evidence>
<dbReference type="AlphaFoldDB" id="A0A106BZS7"/>
<evidence type="ECO:0000313" key="2">
    <source>
        <dbReference type="EMBL" id="KVX01618.1"/>
    </source>
</evidence>
<dbReference type="InterPro" id="IPR010708">
    <property type="entry name" value="5'(3')-deoxyribonucleotidase"/>
</dbReference>
<evidence type="ECO:0000256" key="1">
    <source>
        <dbReference type="ARBA" id="ARBA00009589"/>
    </source>
</evidence>
<dbReference type="EMBL" id="LRDC01000020">
    <property type="protein sequence ID" value="KVX01618.1"/>
    <property type="molecule type" value="Genomic_DNA"/>
</dbReference>